<dbReference type="EMBL" id="JACAZE010000011">
    <property type="protein sequence ID" value="KAF7304503.1"/>
    <property type="molecule type" value="Genomic_DNA"/>
</dbReference>
<proteinExistence type="predicted"/>
<dbReference type="AlphaFoldDB" id="A0A8H6W7G9"/>
<comment type="caution">
    <text evidence="2">The sequence shown here is derived from an EMBL/GenBank/DDBJ whole genome shotgun (WGS) entry which is preliminary data.</text>
</comment>
<gene>
    <name evidence="2" type="ORF">HMN09_00852900</name>
</gene>
<accession>A0A8H6W7G9</accession>
<keyword evidence="1" id="KW-1133">Transmembrane helix</keyword>
<feature type="transmembrane region" description="Helical" evidence="1">
    <location>
        <begin position="168"/>
        <end position="190"/>
    </location>
</feature>
<name>A0A8H6W7G9_MYCCL</name>
<keyword evidence="3" id="KW-1185">Reference proteome</keyword>
<feature type="transmembrane region" description="Helical" evidence="1">
    <location>
        <begin position="50"/>
        <end position="71"/>
    </location>
</feature>
<dbReference type="PANTHER" id="PTHR34292">
    <property type="entry name" value="OUTER SPORE WALL PROTEIN LDS1"/>
    <property type="match status" value="1"/>
</dbReference>
<feature type="transmembrane region" description="Helical" evidence="1">
    <location>
        <begin position="83"/>
        <end position="105"/>
    </location>
</feature>
<evidence type="ECO:0000256" key="1">
    <source>
        <dbReference type="SAM" id="Phobius"/>
    </source>
</evidence>
<dbReference type="GO" id="GO:0005619">
    <property type="term" value="C:ascospore wall"/>
    <property type="evidence" value="ECO:0007669"/>
    <property type="project" value="TreeGrafter"/>
</dbReference>
<dbReference type="GO" id="GO:0005811">
    <property type="term" value="C:lipid droplet"/>
    <property type="evidence" value="ECO:0007669"/>
    <property type="project" value="TreeGrafter"/>
</dbReference>
<evidence type="ECO:0000313" key="2">
    <source>
        <dbReference type="EMBL" id="KAF7304503.1"/>
    </source>
</evidence>
<dbReference type="InterPro" id="IPR052786">
    <property type="entry name" value="Spore_wall_assembly"/>
</dbReference>
<dbReference type="PANTHER" id="PTHR34292:SF1">
    <property type="entry name" value="OUTER SPORE WALL PROTEIN RRT8"/>
    <property type="match status" value="1"/>
</dbReference>
<keyword evidence="1" id="KW-0812">Transmembrane</keyword>
<organism evidence="2 3">
    <name type="scientific">Mycena chlorophos</name>
    <name type="common">Agaric fungus</name>
    <name type="synonym">Agaricus chlorophos</name>
    <dbReference type="NCBI Taxonomy" id="658473"/>
    <lineage>
        <taxon>Eukaryota</taxon>
        <taxon>Fungi</taxon>
        <taxon>Dikarya</taxon>
        <taxon>Basidiomycota</taxon>
        <taxon>Agaricomycotina</taxon>
        <taxon>Agaricomycetes</taxon>
        <taxon>Agaricomycetidae</taxon>
        <taxon>Agaricales</taxon>
        <taxon>Marasmiineae</taxon>
        <taxon>Mycenaceae</taxon>
        <taxon>Mycena</taxon>
    </lineage>
</organism>
<evidence type="ECO:0000313" key="3">
    <source>
        <dbReference type="Proteomes" id="UP000613580"/>
    </source>
</evidence>
<feature type="transmembrane region" description="Helical" evidence="1">
    <location>
        <begin position="21"/>
        <end position="44"/>
    </location>
</feature>
<feature type="transmembrane region" description="Helical" evidence="1">
    <location>
        <begin position="225"/>
        <end position="255"/>
    </location>
</feature>
<keyword evidence="1" id="KW-0472">Membrane</keyword>
<dbReference type="OrthoDB" id="2107885at2759"/>
<protein>
    <submittedName>
        <fullName evidence="2">Uncharacterized protein</fullName>
    </submittedName>
</protein>
<sequence>MASAAALHNERSALLAKPREMFLTSAYLYPFKGFYFCLTHPFMWPLFETRFFPCLILSLVVLPLLFIFTYLPQVAFLAIFQGNLAWFNAVFLVLGESAAIIAILFEAFFVDETLVKIFDAVLIHEGYPALVAQRRIVVPHAADPVQSLGKATKSAIYSPFSLRLSLEFILFLPLTFIPIAGGPLYCLALGRRAGPFHHYRYFKLLGMDKRQRGEEAYKRRWKYTWFGMVALLLQLVPVGCMLFLLTTAAGAGMWAADLEKKRERDAALRVAAGDPLIQDV</sequence>
<reference evidence="2" key="1">
    <citation type="submission" date="2020-05" db="EMBL/GenBank/DDBJ databases">
        <title>Mycena genomes resolve the evolution of fungal bioluminescence.</title>
        <authorList>
            <person name="Tsai I.J."/>
        </authorList>
    </citation>
    <scope>NUCLEOTIDE SEQUENCE</scope>
    <source>
        <strain evidence="2">110903Hualien_Pintung</strain>
    </source>
</reference>
<dbReference type="Proteomes" id="UP000613580">
    <property type="component" value="Unassembled WGS sequence"/>
</dbReference>